<dbReference type="SMART" id="SM00721">
    <property type="entry name" value="BAR"/>
    <property type="match status" value="1"/>
</dbReference>
<feature type="domain" description="BAR" evidence="6">
    <location>
        <begin position="14"/>
        <end position="247"/>
    </location>
</feature>
<dbReference type="InterPro" id="IPR008936">
    <property type="entry name" value="Rho_GTPase_activation_prot"/>
</dbReference>
<dbReference type="FunFam" id="1.10.555.10:FF:000001">
    <property type="entry name" value="Rho GTPase activating protein 44"/>
    <property type="match status" value="1"/>
</dbReference>
<dbReference type="InterPro" id="IPR027267">
    <property type="entry name" value="AH/BAR_dom_sf"/>
</dbReference>
<dbReference type="PANTHER" id="PTHR14130:SF14">
    <property type="entry name" value="RHO GTPASE-ACTIVATING PROTEIN 92B"/>
    <property type="match status" value="1"/>
</dbReference>
<dbReference type="GO" id="GO:0007165">
    <property type="term" value="P:signal transduction"/>
    <property type="evidence" value="ECO:0007669"/>
    <property type="project" value="InterPro"/>
</dbReference>
<evidence type="ECO:0000256" key="2">
    <source>
        <dbReference type="ARBA" id="ARBA00022553"/>
    </source>
</evidence>
<dbReference type="CDD" id="cd07595">
    <property type="entry name" value="BAR_RhoGAP_Rich-like"/>
    <property type="match status" value="1"/>
</dbReference>
<dbReference type="SUPFAM" id="SSF48350">
    <property type="entry name" value="GTPase activation domain, GAP"/>
    <property type="match status" value="1"/>
</dbReference>
<evidence type="ECO:0000259" key="6">
    <source>
        <dbReference type="PROSITE" id="PS51021"/>
    </source>
</evidence>
<dbReference type="GO" id="GO:0032956">
    <property type="term" value="P:regulation of actin cytoskeleton organization"/>
    <property type="evidence" value="ECO:0007669"/>
    <property type="project" value="TreeGrafter"/>
</dbReference>
<dbReference type="Pfam" id="PF03114">
    <property type="entry name" value="BAR"/>
    <property type="match status" value="1"/>
</dbReference>
<dbReference type="Pfam" id="PF00620">
    <property type="entry name" value="RhoGAP"/>
    <property type="match status" value="1"/>
</dbReference>
<reference evidence="7" key="1">
    <citation type="submission" date="2015-11" db="EMBL/GenBank/DDBJ databases">
        <title>De novo transcriptome assembly of four potential Pierce s Disease insect vectors from Arizona vineyards.</title>
        <authorList>
            <person name="Tassone E.E."/>
        </authorList>
    </citation>
    <scope>NUCLEOTIDE SEQUENCE</scope>
</reference>
<feature type="compositionally biased region" description="Low complexity" evidence="4">
    <location>
        <begin position="488"/>
        <end position="498"/>
    </location>
</feature>
<dbReference type="EMBL" id="GEBQ01007886">
    <property type="protein sequence ID" value="JAT32091.1"/>
    <property type="molecule type" value="Transcribed_RNA"/>
</dbReference>
<feature type="compositionally biased region" description="Basic and acidic residues" evidence="4">
    <location>
        <begin position="620"/>
        <end position="647"/>
    </location>
</feature>
<dbReference type="GO" id="GO:0005096">
    <property type="term" value="F:GTPase activator activity"/>
    <property type="evidence" value="ECO:0007669"/>
    <property type="project" value="UniProtKB-KW"/>
</dbReference>
<evidence type="ECO:0000259" key="5">
    <source>
        <dbReference type="PROSITE" id="PS50238"/>
    </source>
</evidence>
<dbReference type="GO" id="GO:0005737">
    <property type="term" value="C:cytoplasm"/>
    <property type="evidence" value="ECO:0007669"/>
    <property type="project" value="InterPro"/>
</dbReference>
<dbReference type="SMART" id="SM00324">
    <property type="entry name" value="RhoGAP"/>
    <property type="match status" value="1"/>
</dbReference>
<name>A0A1B6M861_9HEMI</name>
<evidence type="ECO:0000256" key="4">
    <source>
        <dbReference type="SAM" id="MobiDB-lite"/>
    </source>
</evidence>
<feature type="coiled-coil region" evidence="3">
    <location>
        <begin position="136"/>
        <end position="194"/>
    </location>
</feature>
<dbReference type="GO" id="GO:0035020">
    <property type="term" value="P:regulation of Rac protein signal transduction"/>
    <property type="evidence" value="ECO:0007669"/>
    <property type="project" value="TreeGrafter"/>
</dbReference>
<feature type="compositionally biased region" description="Polar residues" evidence="4">
    <location>
        <begin position="648"/>
        <end position="662"/>
    </location>
</feature>
<dbReference type="AlphaFoldDB" id="A0A1B6M861"/>
<keyword evidence="2" id="KW-0597">Phosphoprotein</keyword>
<keyword evidence="3" id="KW-0175">Coiled coil</keyword>
<accession>A0A1B6M861</accession>
<proteinExistence type="predicted"/>
<dbReference type="InterPro" id="IPR047165">
    <property type="entry name" value="RHG17/44/SH3BP1-like"/>
</dbReference>
<feature type="compositionally biased region" description="Low complexity" evidence="4">
    <location>
        <begin position="602"/>
        <end position="611"/>
    </location>
</feature>
<sequence>MKKQFFRVKQLADQTFSRAGKTEVLSDDLVAADRRVDFIRLACQNTSKKLSGSLQTLGQDATAREKRLKKNAEYLLGIAMLESGTCEEDCLLRHIISECGKLEMCLANACVDHEARVEASVLATLQQVCEVDVPNIMKHKRNLQKLILDMDSAKTRYQTATKHNSSSSSQGNKLESIRDELEEAEVKVEQCRDALACEMFQLIAKEADLATTVLEYARLQRSYHQTALSTLDEMIPELESSICDCSVKPVFGVSLEEHLRVTNRKIAYPIELCVCALSVLAMDEEGLFRVAGGASKTRRMKLSLDANCMSFGTALEYRDPPVIASVLKSYLRQLPEPLLTHKLHDQWIAAAKVTESNDARLQALWGVVQQLPPANLENLRYLVKFLALLSQNQEVNKMTPQNIAIVMAPNLLWSPNDDGNSMNANMNTASLHSLIVDNLVTYSDWFFPGEYEMFVTLNRVHVVNGHTRSGSGDTHLISTETGIKRTQSNSSLSEDQSSPPQGSPKPVTRNRKNKQAPVPPANPPNRDSVVVRDTNRDSVCVKDTNRDSVVVKEPIRDSVAMRENNRDSVTMRETNRESVVVRESNRDSIVLVTKPAPEESSHAASAPGAESQPLLGFDRLLAEKKADDADKKPEEERKTEEVEKPQSDVESSTTNRQVKFNN</sequence>
<evidence type="ECO:0000256" key="3">
    <source>
        <dbReference type="SAM" id="Coils"/>
    </source>
</evidence>
<feature type="compositionally biased region" description="Basic and acidic residues" evidence="4">
    <location>
        <begin position="529"/>
        <end position="586"/>
    </location>
</feature>
<feature type="region of interest" description="Disordered" evidence="4">
    <location>
        <begin position="484"/>
        <end position="662"/>
    </location>
</feature>
<organism evidence="7">
    <name type="scientific">Graphocephala atropunctata</name>
    <dbReference type="NCBI Taxonomy" id="36148"/>
    <lineage>
        <taxon>Eukaryota</taxon>
        <taxon>Metazoa</taxon>
        <taxon>Ecdysozoa</taxon>
        <taxon>Arthropoda</taxon>
        <taxon>Hexapoda</taxon>
        <taxon>Insecta</taxon>
        <taxon>Pterygota</taxon>
        <taxon>Neoptera</taxon>
        <taxon>Paraneoptera</taxon>
        <taxon>Hemiptera</taxon>
        <taxon>Auchenorrhyncha</taxon>
        <taxon>Membracoidea</taxon>
        <taxon>Cicadellidae</taxon>
        <taxon>Cicadellinae</taxon>
        <taxon>Cicadellini</taxon>
        <taxon>Graphocephala</taxon>
    </lineage>
</organism>
<dbReference type="InterPro" id="IPR004148">
    <property type="entry name" value="BAR_dom"/>
</dbReference>
<evidence type="ECO:0000313" key="7">
    <source>
        <dbReference type="EMBL" id="JAT32091.1"/>
    </source>
</evidence>
<dbReference type="SUPFAM" id="SSF103657">
    <property type="entry name" value="BAR/IMD domain-like"/>
    <property type="match status" value="1"/>
</dbReference>
<gene>
    <name evidence="7" type="ORF">g.6860</name>
</gene>
<dbReference type="Gene3D" id="1.10.555.10">
    <property type="entry name" value="Rho GTPase activation protein"/>
    <property type="match status" value="1"/>
</dbReference>
<protein>
    <recommendedName>
        <fullName evidence="8">Rho-GAP domain-containing protein</fullName>
    </recommendedName>
</protein>
<dbReference type="PROSITE" id="PS50238">
    <property type="entry name" value="RHOGAP"/>
    <property type="match status" value="1"/>
</dbReference>
<dbReference type="PROSITE" id="PS51021">
    <property type="entry name" value="BAR"/>
    <property type="match status" value="1"/>
</dbReference>
<evidence type="ECO:0000256" key="1">
    <source>
        <dbReference type="ARBA" id="ARBA00022468"/>
    </source>
</evidence>
<evidence type="ECO:0008006" key="8">
    <source>
        <dbReference type="Google" id="ProtNLM"/>
    </source>
</evidence>
<dbReference type="InterPro" id="IPR000198">
    <property type="entry name" value="RhoGAP_dom"/>
</dbReference>
<dbReference type="PANTHER" id="PTHR14130">
    <property type="entry name" value="3BP-1 RELATED RHOGAP"/>
    <property type="match status" value="1"/>
</dbReference>
<keyword evidence="1" id="KW-0343">GTPase activation</keyword>
<dbReference type="Gene3D" id="1.20.1270.60">
    <property type="entry name" value="Arfaptin homology (AH) domain/BAR domain"/>
    <property type="match status" value="1"/>
</dbReference>
<feature type="domain" description="Rho-GAP" evidence="5">
    <location>
        <begin position="253"/>
        <end position="447"/>
    </location>
</feature>